<accession>A0ABR4QDS4</accession>
<evidence type="ECO:0000313" key="1">
    <source>
        <dbReference type="EMBL" id="KAL5107772.1"/>
    </source>
</evidence>
<comment type="caution">
    <text evidence="1">The sequence shown here is derived from an EMBL/GenBank/DDBJ whole genome shotgun (WGS) entry which is preliminary data.</text>
</comment>
<keyword evidence="2" id="KW-1185">Reference proteome</keyword>
<name>A0ABR4QDS4_9CEST</name>
<sequence>MSAGTERTRPKRLILVHPRKRTRSRSLLIGVKTSYVIEAAGVALGSYTPSIKIQFADAVWWIKAALRG</sequence>
<gene>
    <name evidence="1" type="ORF">TcWFU_005547</name>
</gene>
<evidence type="ECO:0000313" key="2">
    <source>
        <dbReference type="Proteomes" id="UP001651158"/>
    </source>
</evidence>
<dbReference type="Proteomes" id="UP001651158">
    <property type="component" value="Unassembled WGS sequence"/>
</dbReference>
<dbReference type="EMBL" id="JAKROA010000004">
    <property type="protein sequence ID" value="KAL5107772.1"/>
    <property type="molecule type" value="Genomic_DNA"/>
</dbReference>
<organism evidence="1 2">
    <name type="scientific">Taenia crassiceps</name>
    <dbReference type="NCBI Taxonomy" id="6207"/>
    <lineage>
        <taxon>Eukaryota</taxon>
        <taxon>Metazoa</taxon>
        <taxon>Spiralia</taxon>
        <taxon>Lophotrochozoa</taxon>
        <taxon>Platyhelminthes</taxon>
        <taxon>Cestoda</taxon>
        <taxon>Eucestoda</taxon>
        <taxon>Cyclophyllidea</taxon>
        <taxon>Taeniidae</taxon>
        <taxon>Taenia</taxon>
    </lineage>
</organism>
<protein>
    <submittedName>
        <fullName evidence="1">Uncharacterized protein</fullName>
    </submittedName>
</protein>
<proteinExistence type="predicted"/>
<reference evidence="1 2" key="1">
    <citation type="journal article" date="2022" name="Front. Cell. Infect. Microbiol.">
        <title>The Genomes of Two Strains of Taenia crassiceps the Animal Model for the Study of Human Cysticercosis.</title>
        <authorList>
            <person name="Bobes R.J."/>
            <person name="Estrada K."/>
            <person name="Rios-Valencia D.G."/>
            <person name="Calderon-Gallegos A."/>
            <person name="de la Torre P."/>
            <person name="Carrero J.C."/>
            <person name="Sanchez-Flores A."/>
            <person name="Laclette J.P."/>
        </authorList>
    </citation>
    <scope>NUCLEOTIDE SEQUENCE [LARGE SCALE GENOMIC DNA]</scope>
    <source>
        <strain evidence="1">WFUcys</strain>
    </source>
</reference>